<dbReference type="Gene3D" id="3.90.550.10">
    <property type="entry name" value="Spore Coat Polysaccharide Biosynthesis Protein SpsA, Chain A"/>
    <property type="match status" value="1"/>
</dbReference>
<evidence type="ECO:0000256" key="3">
    <source>
        <dbReference type="ARBA" id="ARBA00022679"/>
    </source>
</evidence>
<keyword evidence="3" id="KW-0808">Transferase</keyword>
<keyword evidence="6 8" id="KW-1133">Transmembrane helix</keyword>
<reference evidence="10" key="1">
    <citation type="submission" date="2022-11" db="EMBL/GenBank/DDBJ databases">
        <title>Candidatus Alkanophaga archaea from heated hydrothermal vent sediment oxidize petroleum alkanes.</title>
        <authorList>
            <person name="Zehnle H."/>
            <person name="Laso-Perez R."/>
            <person name="Lipp J."/>
            <person name="Teske A."/>
            <person name="Wegener G."/>
        </authorList>
    </citation>
    <scope>NUCLEOTIDE SEQUENCE</scope>
    <source>
        <strain evidence="10">MCA70</strain>
    </source>
</reference>
<dbReference type="InterPro" id="IPR029044">
    <property type="entry name" value="Nucleotide-diphossugar_trans"/>
</dbReference>
<evidence type="ECO:0000256" key="2">
    <source>
        <dbReference type="ARBA" id="ARBA00022676"/>
    </source>
</evidence>
<feature type="domain" description="Glycosyltransferase 2-like" evidence="9">
    <location>
        <begin position="7"/>
        <end position="166"/>
    </location>
</feature>
<dbReference type="InterPro" id="IPR001173">
    <property type="entry name" value="Glyco_trans_2-like"/>
</dbReference>
<keyword evidence="7 8" id="KW-0472">Membrane</keyword>
<sequence>MKENLISVVIPVHNEERNIELVYKETKTVMEEIKEEKDYEYEIIFVNDGSTDKTLEILKSIKMHDNNLRILNMDRNRGEAAGLTAGFQLAKGIYIFTMDGDGQNDPRYFKEFLSKLEEGYKVITGYRLKRKEPLFRRKIPSRIANKLISIVTGLKVRDNGCSLKGYVADIPKRVQIPHGFHRFLPALFGVKNEEVLEIPVLDRKRHWGKSHYGLKRTFEVLRELITFPFVMKNPDFFEKFFKFAFVFNICISLLFGLWILSNPNLIKIFLEVGFLIGAGLSFIVYKNLKRFNKAQKEGVFRIEEL</sequence>
<keyword evidence="2" id="KW-0328">Glycosyltransferase</keyword>
<feature type="transmembrane region" description="Helical" evidence="8">
    <location>
        <begin position="266"/>
        <end position="285"/>
    </location>
</feature>
<evidence type="ECO:0000256" key="7">
    <source>
        <dbReference type="ARBA" id="ARBA00023136"/>
    </source>
</evidence>
<evidence type="ECO:0000256" key="6">
    <source>
        <dbReference type="ARBA" id="ARBA00022989"/>
    </source>
</evidence>
<evidence type="ECO:0000256" key="1">
    <source>
        <dbReference type="ARBA" id="ARBA00022475"/>
    </source>
</evidence>
<evidence type="ECO:0000313" key="10">
    <source>
        <dbReference type="EMBL" id="MDF2953003.1"/>
    </source>
</evidence>
<gene>
    <name evidence="10" type="ORF">OD816_000248</name>
</gene>
<dbReference type="GO" id="GO:0005886">
    <property type="term" value="C:plasma membrane"/>
    <property type="evidence" value="ECO:0007669"/>
    <property type="project" value="TreeGrafter"/>
</dbReference>
<dbReference type="Proteomes" id="UP001144110">
    <property type="component" value="Unassembled WGS sequence"/>
</dbReference>
<dbReference type="Pfam" id="PF00535">
    <property type="entry name" value="Glycos_transf_2"/>
    <property type="match status" value="1"/>
</dbReference>
<evidence type="ECO:0000256" key="4">
    <source>
        <dbReference type="ARBA" id="ARBA00022692"/>
    </source>
</evidence>
<evidence type="ECO:0000256" key="5">
    <source>
        <dbReference type="ARBA" id="ARBA00022985"/>
    </source>
</evidence>
<feature type="transmembrane region" description="Helical" evidence="8">
    <location>
        <begin position="240"/>
        <end position="260"/>
    </location>
</feature>
<evidence type="ECO:0000256" key="8">
    <source>
        <dbReference type="SAM" id="Phobius"/>
    </source>
</evidence>
<keyword evidence="4 8" id="KW-0812">Transmembrane</keyword>
<dbReference type="AlphaFoldDB" id="A0AAE3P342"/>
<dbReference type="EMBL" id="JAPHEG010000001">
    <property type="protein sequence ID" value="MDF2953003.1"/>
    <property type="molecule type" value="Genomic_DNA"/>
</dbReference>
<dbReference type="PANTHER" id="PTHR48090:SF3">
    <property type="entry name" value="UNDECAPRENYL-PHOSPHATE 4-DEOXY-4-FORMAMIDO-L-ARABINOSE TRANSFERASE"/>
    <property type="match status" value="1"/>
</dbReference>
<proteinExistence type="predicted"/>
<evidence type="ECO:0000259" key="9">
    <source>
        <dbReference type="Pfam" id="PF00535"/>
    </source>
</evidence>
<dbReference type="CDD" id="cd04187">
    <property type="entry name" value="DPM1_like_bac"/>
    <property type="match status" value="1"/>
</dbReference>
<evidence type="ECO:0000313" key="11">
    <source>
        <dbReference type="Proteomes" id="UP001144110"/>
    </source>
</evidence>
<organism evidence="10 11">
    <name type="scientific">Candidatus Thermodesulfobacterium syntrophicum</name>
    <dbReference type="NCBI Taxonomy" id="3060442"/>
    <lineage>
        <taxon>Bacteria</taxon>
        <taxon>Pseudomonadati</taxon>
        <taxon>Thermodesulfobacteriota</taxon>
        <taxon>Thermodesulfobacteria</taxon>
        <taxon>Thermodesulfobacteriales</taxon>
        <taxon>Thermodesulfobacteriaceae</taxon>
        <taxon>Thermodesulfobacterium</taxon>
    </lineage>
</organism>
<dbReference type="InterPro" id="IPR050256">
    <property type="entry name" value="Glycosyltransferase_2"/>
</dbReference>
<dbReference type="GO" id="GO:0016757">
    <property type="term" value="F:glycosyltransferase activity"/>
    <property type="evidence" value="ECO:0007669"/>
    <property type="project" value="UniProtKB-KW"/>
</dbReference>
<keyword evidence="1" id="KW-1003">Cell membrane</keyword>
<dbReference type="SUPFAM" id="SSF53448">
    <property type="entry name" value="Nucleotide-diphospho-sugar transferases"/>
    <property type="match status" value="1"/>
</dbReference>
<protein>
    <submittedName>
        <fullName evidence="10">Glycosyltransferase involved in cell wall bisynthesis</fullName>
    </submittedName>
</protein>
<name>A0AAE3P342_9BACT</name>
<dbReference type="PANTHER" id="PTHR48090">
    <property type="entry name" value="UNDECAPRENYL-PHOSPHATE 4-DEOXY-4-FORMAMIDO-L-ARABINOSE TRANSFERASE-RELATED"/>
    <property type="match status" value="1"/>
</dbReference>
<comment type="caution">
    <text evidence="10">The sequence shown here is derived from an EMBL/GenBank/DDBJ whole genome shotgun (WGS) entry which is preliminary data.</text>
</comment>
<accession>A0AAE3P342</accession>
<dbReference type="GO" id="GO:0009103">
    <property type="term" value="P:lipopolysaccharide biosynthetic process"/>
    <property type="evidence" value="ECO:0007669"/>
    <property type="project" value="UniProtKB-KW"/>
</dbReference>
<keyword evidence="5" id="KW-0448">Lipopolysaccharide biosynthesis</keyword>